<evidence type="ECO:0000256" key="4">
    <source>
        <dbReference type="PIRNR" id="PIRNR006181"/>
    </source>
</evidence>
<accession>A0A1B2DHM5</accession>
<dbReference type="GO" id="GO:0006412">
    <property type="term" value="P:translation"/>
    <property type="evidence" value="ECO:0007669"/>
    <property type="project" value="UniProtKB-KW"/>
</dbReference>
<dbReference type="GO" id="GO:0002161">
    <property type="term" value="F:aminoacyl-tRNA deacylase activity"/>
    <property type="evidence" value="ECO:0007669"/>
    <property type="project" value="InterPro"/>
</dbReference>
<name>A0A1B2DHM5_9BACL</name>
<dbReference type="InterPro" id="IPR007214">
    <property type="entry name" value="YbaK/aa-tRNA-synth-assoc-dom"/>
</dbReference>
<dbReference type="EMBL" id="CP016808">
    <property type="protein sequence ID" value="ANY67230.1"/>
    <property type="molecule type" value="Genomic_DNA"/>
</dbReference>
<evidence type="ECO:0000313" key="6">
    <source>
        <dbReference type="EMBL" id="ANY67230.1"/>
    </source>
</evidence>
<evidence type="ECO:0000259" key="5">
    <source>
        <dbReference type="Pfam" id="PF04073"/>
    </source>
</evidence>
<keyword evidence="2 4" id="KW-0648">Protein biosynthesis</keyword>
<feature type="domain" description="YbaK/aminoacyl-tRNA synthetase-associated" evidence="5">
    <location>
        <begin position="35"/>
        <end position="145"/>
    </location>
</feature>
<dbReference type="InterPro" id="IPR036754">
    <property type="entry name" value="YbaK/aa-tRNA-synt-asso_dom_sf"/>
</dbReference>
<organism evidence="6">
    <name type="scientific">Paenibacillus sp. BIHB 4019</name>
    <dbReference type="NCBI Taxonomy" id="1870819"/>
    <lineage>
        <taxon>Bacteria</taxon>
        <taxon>Bacillati</taxon>
        <taxon>Bacillota</taxon>
        <taxon>Bacilli</taxon>
        <taxon>Bacillales</taxon>
        <taxon>Paenibacillaceae</taxon>
        <taxon>Paenibacillus</taxon>
    </lineage>
</organism>
<evidence type="ECO:0000256" key="1">
    <source>
        <dbReference type="ARBA" id="ARBA00009798"/>
    </source>
</evidence>
<protein>
    <recommendedName>
        <fullName evidence="4">Cys-tRNA(Pro)/Cys-tRNA(Cys) deacylase</fullName>
        <ecNumber evidence="4">4.2.-.-</ecNumber>
    </recommendedName>
</protein>
<dbReference type="GO" id="GO:0016829">
    <property type="term" value="F:lyase activity"/>
    <property type="evidence" value="ECO:0007669"/>
    <property type="project" value="UniProtKB-KW"/>
</dbReference>
<sequence>MQVTKTNAMRMLDADHISYEVHTYDNEDGKIHGSAVAGKIGKAPDRVFKTLVTHSGNSLYIFVIPVGAELDMKKAAKAAGEKKLEMLPVKDLQKWTGYIRGGCSPIGMKKRYPTFIDSSAELQETIVVSAGKIGLQLELPPEQLAATVAALFTEVVK</sequence>
<dbReference type="SUPFAM" id="SSF55826">
    <property type="entry name" value="YbaK/ProRS associated domain"/>
    <property type="match status" value="1"/>
</dbReference>
<keyword evidence="3 4" id="KW-0456">Lyase</keyword>
<dbReference type="NCBIfam" id="TIGR00011">
    <property type="entry name" value="YbaK_EbsC"/>
    <property type="match status" value="1"/>
</dbReference>
<dbReference type="PANTHER" id="PTHR30411:SF0">
    <property type="entry name" value="CYS-TRNA(PRO)_CYS-TRNA(CYS) DEACYLASE YBAK"/>
    <property type="match status" value="1"/>
</dbReference>
<dbReference type="Pfam" id="PF04073">
    <property type="entry name" value="tRNA_edit"/>
    <property type="match status" value="1"/>
</dbReference>
<comment type="similarity">
    <text evidence="1 4">Belongs to the prolyl-tRNA editing family. YbaK/EbsC subfamily.</text>
</comment>
<evidence type="ECO:0000256" key="3">
    <source>
        <dbReference type="ARBA" id="ARBA00023239"/>
    </source>
</evidence>
<dbReference type="Gene3D" id="3.90.960.10">
    <property type="entry name" value="YbaK/aminoacyl-tRNA synthetase-associated domain"/>
    <property type="match status" value="1"/>
</dbReference>
<reference evidence="6" key="1">
    <citation type="submission" date="2016-08" db="EMBL/GenBank/DDBJ databases">
        <title>Complete Genome Seqeunce of Paenibacillus sp. BIHB 4019 from tea rhizoplane.</title>
        <authorList>
            <person name="Thakur R."/>
            <person name="Swarnkar M.K."/>
            <person name="Gulati A."/>
        </authorList>
    </citation>
    <scope>NUCLEOTIDE SEQUENCE [LARGE SCALE GENOMIC DNA]</scope>
    <source>
        <strain evidence="6">BIHB4019</strain>
    </source>
</reference>
<gene>
    <name evidence="6" type="ORF">BBD42_12700</name>
</gene>
<dbReference type="PIRSF" id="PIRSF006181">
    <property type="entry name" value="EbsC_YbaK"/>
    <property type="match status" value="1"/>
</dbReference>
<dbReference type="InterPro" id="IPR004369">
    <property type="entry name" value="Prolyl-tRNA_editing_YbaK/EbsC"/>
</dbReference>
<proteinExistence type="inferred from homology"/>
<dbReference type="PANTHER" id="PTHR30411">
    <property type="entry name" value="CYTOPLASMIC PROTEIN"/>
    <property type="match status" value="1"/>
</dbReference>
<evidence type="ECO:0000256" key="2">
    <source>
        <dbReference type="ARBA" id="ARBA00022917"/>
    </source>
</evidence>
<dbReference type="EC" id="4.2.-.-" evidence="4"/>
<dbReference type="AlphaFoldDB" id="A0A1B2DHM5"/>
<dbReference type="CDD" id="cd00002">
    <property type="entry name" value="YbaK_deacylase"/>
    <property type="match status" value="1"/>
</dbReference>
<dbReference type="RefSeq" id="WP_099518441.1">
    <property type="nucleotide sequence ID" value="NZ_CP016808.1"/>
</dbReference>